<name>A0A8H2ZZR2_9AGAM</name>
<proteinExistence type="predicted"/>
<dbReference type="EMBL" id="CAJMWS010000108">
    <property type="protein sequence ID" value="CAE6365053.1"/>
    <property type="molecule type" value="Genomic_DNA"/>
</dbReference>
<organism evidence="1 2">
    <name type="scientific">Rhizoctonia solani</name>
    <dbReference type="NCBI Taxonomy" id="456999"/>
    <lineage>
        <taxon>Eukaryota</taxon>
        <taxon>Fungi</taxon>
        <taxon>Dikarya</taxon>
        <taxon>Basidiomycota</taxon>
        <taxon>Agaricomycotina</taxon>
        <taxon>Agaricomycetes</taxon>
        <taxon>Cantharellales</taxon>
        <taxon>Ceratobasidiaceae</taxon>
        <taxon>Rhizoctonia</taxon>
    </lineage>
</organism>
<sequence length="108" mass="11950">MLRGLTLSLTLKEEEELPDHGQLTDLDTEYLVHFQGSKELDDVGNVIGFIPALVLTLQDHHHLPSRLTNLGSSYGARFQRPGQLDDIEVAIKRASCALVLSGRIPESM</sequence>
<protein>
    <submittedName>
        <fullName evidence="1">Uncharacterized protein</fullName>
    </submittedName>
</protein>
<evidence type="ECO:0000313" key="2">
    <source>
        <dbReference type="Proteomes" id="UP000663846"/>
    </source>
</evidence>
<comment type="caution">
    <text evidence="1">The sequence shown here is derived from an EMBL/GenBank/DDBJ whole genome shotgun (WGS) entry which is preliminary data.</text>
</comment>
<reference evidence="1" key="1">
    <citation type="submission" date="2021-01" db="EMBL/GenBank/DDBJ databases">
        <authorList>
            <person name="Kaushik A."/>
        </authorList>
    </citation>
    <scope>NUCLEOTIDE SEQUENCE</scope>
    <source>
        <strain evidence="1">AG1-1C</strain>
    </source>
</reference>
<gene>
    <name evidence="1" type="ORF">RDB_LOCUS22253</name>
</gene>
<dbReference type="AlphaFoldDB" id="A0A8H2ZZR2"/>
<dbReference type="Proteomes" id="UP000663846">
    <property type="component" value="Unassembled WGS sequence"/>
</dbReference>
<evidence type="ECO:0000313" key="1">
    <source>
        <dbReference type="EMBL" id="CAE6365053.1"/>
    </source>
</evidence>
<accession>A0A8H2ZZR2</accession>